<evidence type="ECO:0000259" key="4">
    <source>
        <dbReference type="Pfam" id="PF00155"/>
    </source>
</evidence>
<reference evidence="5" key="1">
    <citation type="submission" date="2018-05" db="EMBL/GenBank/DDBJ databases">
        <authorList>
            <person name="Lanie J.A."/>
            <person name="Ng W.-L."/>
            <person name="Kazmierczak K.M."/>
            <person name="Andrzejewski T.M."/>
            <person name="Davidsen T.M."/>
            <person name="Wayne K.J."/>
            <person name="Tettelin H."/>
            <person name="Glass J.I."/>
            <person name="Rusch D."/>
            <person name="Podicherti R."/>
            <person name="Tsui H.-C.T."/>
            <person name="Winkler M.E."/>
        </authorList>
    </citation>
    <scope>NUCLEOTIDE SEQUENCE</scope>
</reference>
<dbReference type="InterPro" id="IPR006311">
    <property type="entry name" value="TAT_signal"/>
</dbReference>
<dbReference type="InterPro" id="IPR015421">
    <property type="entry name" value="PyrdxlP-dep_Trfase_major"/>
</dbReference>
<evidence type="ECO:0000256" key="2">
    <source>
        <dbReference type="ARBA" id="ARBA00022679"/>
    </source>
</evidence>
<sequence>MVENPLHYDILRYILHVEFASKFHTQRGEMDMSHLELSRRRFMKTAIAGGLSAMAVSKLWENATAMMADPQQDRVVNGVGIDDPELVQLSINENPLGASPHAIEAVAHKMFSLNRYPPRGPVLHQAIAKYHGNGINAKMVATGVGSTELLKAIGMTALINGGNVVEPVPGYGAVSGVSRVLGRDPIRVSLTSDLQTDLAAVRKAMNDETRIVTLTNPNNPTGQLIP</sequence>
<dbReference type="GO" id="GO:0030170">
    <property type="term" value="F:pyridoxal phosphate binding"/>
    <property type="evidence" value="ECO:0007669"/>
    <property type="project" value="InterPro"/>
</dbReference>
<evidence type="ECO:0000256" key="3">
    <source>
        <dbReference type="ARBA" id="ARBA00022898"/>
    </source>
</evidence>
<keyword evidence="3" id="KW-0663">Pyridoxal phosphate</keyword>
<dbReference type="PANTHER" id="PTHR43643:SF3">
    <property type="entry name" value="HISTIDINOL-PHOSPHATE AMINOTRANSFERASE"/>
    <property type="match status" value="1"/>
</dbReference>
<dbReference type="EMBL" id="UINC01090861">
    <property type="protein sequence ID" value="SVC43168.1"/>
    <property type="molecule type" value="Genomic_DNA"/>
</dbReference>
<protein>
    <recommendedName>
        <fullName evidence="4">Aminotransferase class I/classII large domain-containing protein</fullName>
    </recommendedName>
</protein>
<dbReference type="Pfam" id="PF00155">
    <property type="entry name" value="Aminotran_1_2"/>
    <property type="match status" value="1"/>
</dbReference>
<feature type="non-terminal residue" evidence="5">
    <location>
        <position position="226"/>
    </location>
</feature>
<dbReference type="PROSITE" id="PS51318">
    <property type="entry name" value="TAT"/>
    <property type="match status" value="1"/>
</dbReference>
<evidence type="ECO:0000313" key="5">
    <source>
        <dbReference type="EMBL" id="SVC43168.1"/>
    </source>
</evidence>
<dbReference type="Gene3D" id="3.90.1150.10">
    <property type="entry name" value="Aspartate Aminotransferase, domain 1"/>
    <property type="match status" value="1"/>
</dbReference>
<keyword evidence="1" id="KW-0032">Aminotransferase</keyword>
<evidence type="ECO:0000256" key="1">
    <source>
        <dbReference type="ARBA" id="ARBA00022576"/>
    </source>
</evidence>
<dbReference type="InterPro" id="IPR015424">
    <property type="entry name" value="PyrdxlP-dep_Trfase"/>
</dbReference>
<name>A0A382M3H6_9ZZZZ</name>
<dbReference type="PANTHER" id="PTHR43643">
    <property type="entry name" value="HISTIDINOL-PHOSPHATE AMINOTRANSFERASE 2"/>
    <property type="match status" value="1"/>
</dbReference>
<dbReference type="InterPro" id="IPR004839">
    <property type="entry name" value="Aminotransferase_I/II_large"/>
</dbReference>
<dbReference type="GO" id="GO:0008483">
    <property type="term" value="F:transaminase activity"/>
    <property type="evidence" value="ECO:0007669"/>
    <property type="project" value="UniProtKB-KW"/>
</dbReference>
<keyword evidence="2" id="KW-0808">Transferase</keyword>
<accession>A0A382M3H6</accession>
<dbReference type="SUPFAM" id="SSF53383">
    <property type="entry name" value="PLP-dependent transferases"/>
    <property type="match status" value="1"/>
</dbReference>
<dbReference type="AlphaFoldDB" id="A0A382M3H6"/>
<dbReference type="InterPro" id="IPR015422">
    <property type="entry name" value="PyrdxlP-dep_Trfase_small"/>
</dbReference>
<dbReference type="InterPro" id="IPR050106">
    <property type="entry name" value="HistidinolP_aminotransfase"/>
</dbReference>
<dbReference type="Gene3D" id="3.40.640.10">
    <property type="entry name" value="Type I PLP-dependent aspartate aminotransferase-like (Major domain)"/>
    <property type="match status" value="1"/>
</dbReference>
<organism evidence="5">
    <name type="scientific">marine metagenome</name>
    <dbReference type="NCBI Taxonomy" id="408172"/>
    <lineage>
        <taxon>unclassified sequences</taxon>
        <taxon>metagenomes</taxon>
        <taxon>ecological metagenomes</taxon>
    </lineage>
</organism>
<feature type="domain" description="Aminotransferase class I/classII large" evidence="4">
    <location>
        <begin position="85"/>
        <end position="225"/>
    </location>
</feature>
<proteinExistence type="predicted"/>
<gene>
    <name evidence="5" type="ORF">METZ01_LOCUS296022</name>
</gene>